<proteinExistence type="predicted"/>
<accession>A0A0S4KKN9</accession>
<dbReference type="VEuPathDB" id="TriTrypDB:BSAL_78285"/>
<dbReference type="Proteomes" id="UP000051952">
    <property type="component" value="Unassembled WGS sequence"/>
</dbReference>
<dbReference type="AlphaFoldDB" id="A0A0S4KKN9"/>
<feature type="signal peptide" evidence="1">
    <location>
        <begin position="1"/>
        <end position="20"/>
    </location>
</feature>
<name>A0A0S4KKN9_BODSA</name>
<dbReference type="OrthoDB" id="9981847at2759"/>
<protein>
    <recommendedName>
        <fullName evidence="2">Endo-beta-1,2-glucanase SGL domain-containing protein</fullName>
    </recommendedName>
</protein>
<evidence type="ECO:0000313" key="4">
    <source>
        <dbReference type="Proteomes" id="UP000051952"/>
    </source>
</evidence>
<dbReference type="Pfam" id="PF26157">
    <property type="entry name" value="SGL_GH162"/>
    <property type="match status" value="1"/>
</dbReference>
<dbReference type="EMBL" id="CYKH01000768">
    <property type="protein sequence ID" value="CUI14195.1"/>
    <property type="molecule type" value="Genomic_DNA"/>
</dbReference>
<dbReference type="OMA" id="ERVRTCN"/>
<keyword evidence="1" id="KW-0732">Signal</keyword>
<evidence type="ECO:0000313" key="3">
    <source>
        <dbReference type="EMBL" id="CUI14195.1"/>
    </source>
</evidence>
<keyword evidence="4" id="KW-1185">Reference proteome</keyword>
<gene>
    <name evidence="3" type="ORF">BSAL_78285</name>
</gene>
<dbReference type="CDD" id="cd24165">
    <property type="entry name" value="TfSGL-like"/>
    <property type="match status" value="1"/>
</dbReference>
<feature type="domain" description="Endo-beta-1,2-glucanase SGL" evidence="2">
    <location>
        <begin position="68"/>
        <end position="524"/>
    </location>
</feature>
<reference evidence="4" key="1">
    <citation type="submission" date="2015-09" db="EMBL/GenBank/DDBJ databases">
        <authorList>
            <consortium name="Pathogen Informatics"/>
        </authorList>
    </citation>
    <scope>NUCLEOTIDE SEQUENCE [LARGE SCALE GENOMIC DNA]</scope>
    <source>
        <strain evidence="4">Lake Konstanz</strain>
    </source>
</reference>
<evidence type="ECO:0000256" key="1">
    <source>
        <dbReference type="SAM" id="SignalP"/>
    </source>
</evidence>
<evidence type="ECO:0000259" key="2">
    <source>
        <dbReference type="Pfam" id="PF26157"/>
    </source>
</evidence>
<sequence>MVSSSSIVLGFAVAMCVVVADDTCRYAPSFSTNDIATNESVRTTFLEVHASMEKYFMLYAGLDPTTQMTRDGHPLSIETGKLFGEPHMFSAPSKESVHVAMLCKVLEKTSSVANQTYSIADALDVLEAKVTSFEAFGKAFPGFGGFFPWVAYDGNGSVAPTWDWQNRVPALDNGELFWAAFAVSFVLNETEYRIAKPGLAERWTHVWKNMVRNAVTVFYAGNGNFRTVTNIANQSWPVENNTYTGAPGYLNDPYEGELFTVFVYLFNEDLNSTEKELLWINKRAMLQSVNLTVPHCGNKSSEHCPTPTITNITVQRGFWFSAHEQWKYLMLPYQDSPTNRRVFLNGERARTWYARMQRAPGLWASVNGPIPNDNVSFPYFSDCGVPPVAFENVTHDDVITPYGMFPLFLASPPHGAAWLHHMILNRKGQNCYGTTESFNVTGTDIAPLVTWDSKITTLAATSGGLAETNKRILRSLGKYEPFVSVIENEWARVFPEPVLSGSDLDFVFPEYDLPQILEDFTSCSATSAACVY</sequence>
<organism evidence="3 4">
    <name type="scientific">Bodo saltans</name>
    <name type="common">Flagellated protozoan</name>
    <dbReference type="NCBI Taxonomy" id="75058"/>
    <lineage>
        <taxon>Eukaryota</taxon>
        <taxon>Discoba</taxon>
        <taxon>Euglenozoa</taxon>
        <taxon>Kinetoplastea</taxon>
        <taxon>Metakinetoplastina</taxon>
        <taxon>Eubodonida</taxon>
        <taxon>Bodonidae</taxon>
        <taxon>Bodo</taxon>
    </lineage>
</organism>
<dbReference type="InterPro" id="IPR058773">
    <property type="entry name" value="SGL_GH162"/>
</dbReference>
<feature type="chain" id="PRO_5006623372" description="Endo-beta-1,2-glucanase SGL domain-containing protein" evidence="1">
    <location>
        <begin position="21"/>
        <end position="532"/>
    </location>
</feature>